<dbReference type="SUPFAM" id="SSF53474">
    <property type="entry name" value="alpha/beta-Hydrolases"/>
    <property type="match status" value="2"/>
</dbReference>
<dbReference type="EMBL" id="JADBEK010000001">
    <property type="protein sequence ID" value="MBE1583192.1"/>
    <property type="molecule type" value="Genomic_DNA"/>
</dbReference>
<feature type="compositionally biased region" description="Low complexity" evidence="4">
    <location>
        <begin position="317"/>
        <end position="334"/>
    </location>
</feature>
<feature type="domain" description="Epoxide hydrolase N-terminal" evidence="5">
    <location>
        <begin position="3"/>
        <end position="108"/>
    </location>
</feature>
<evidence type="ECO:0000256" key="2">
    <source>
        <dbReference type="ARBA" id="ARBA00022797"/>
    </source>
</evidence>
<reference evidence="6 7" key="1">
    <citation type="submission" date="2020-10" db="EMBL/GenBank/DDBJ databases">
        <title>Sequencing the genomes of 1000 actinobacteria strains.</title>
        <authorList>
            <person name="Klenk H.-P."/>
        </authorList>
    </citation>
    <scope>NUCLEOTIDE SEQUENCE [LARGE SCALE GENOMIC DNA]</scope>
    <source>
        <strain evidence="6 7">DSM 43173</strain>
    </source>
</reference>
<sequence>MTIRPFSIEVPQRDLDDLRTRLAMTRWQDQLPGTGWERGVPLDYLKNLAEYWRTGYDWRAHEARLNEIPQFTTTIDGQDIHFAHLRSDNPSALPLMLLHGWPGTFVMFLDVIEPLSRDFHLVIPSLPGFGFSTPLSGPGWDPARTARAFTQLMALLGYDRYGVQGGDSGSFIAPEMGRHAPDHVIGVHLNAAITFPIGQEGEMDGLTEEERRRWDTMQNFNDGYLQTQSKRPQTVSYGLHDSPVGQLAWIMEKFKELTDPVEGLPEDSIDRDLMLTNVTIYWLTGTAGSSAQFYYESMGATDWSEAGADDWTALASGGSVSSGASDGGDAPDAGAAGGWGGASGPSALDSGASGSGASGSGGGGDWGGAAVSRASDLGGGSDLGAAGERGAASGSIASDSGASGAGGGGVWGGAAVSGVSDSGGGGVWGGAAALGASDSGTAGDWAAAARGTVPTGVLVSKPCDVTIRPWAERDHNIVHWAEYDKGGHFFATEQPGLFTEDVTTFFAKLR</sequence>
<name>A0ABR9LRA7_9ACTN</name>
<dbReference type="RefSeq" id="WP_318786738.1">
    <property type="nucleotide sequence ID" value="NZ_JADBEK010000001.1"/>
</dbReference>
<evidence type="ECO:0000256" key="1">
    <source>
        <dbReference type="ARBA" id="ARBA00010088"/>
    </source>
</evidence>
<comment type="caution">
    <text evidence="6">The sequence shown here is derived from an EMBL/GenBank/DDBJ whole genome shotgun (WGS) entry which is preliminary data.</text>
</comment>
<dbReference type="Pfam" id="PF06441">
    <property type="entry name" value="EHN"/>
    <property type="match status" value="1"/>
</dbReference>
<proteinExistence type="inferred from homology"/>
<dbReference type="Proteomes" id="UP000633509">
    <property type="component" value="Unassembled WGS sequence"/>
</dbReference>
<dbReference type="InterPro" id="IPR029058">
    <property type="entry name" value="AB_hydrolase_fold"/>
</dbReference>
<comment type="similarity">
    <text evidence="1">Belongs to the peptidase S33 family.</text>
</comment>
<keyword evidence="7" id="KW-1185">Reference proteome</keyword>
<accession>A0ABR9LRA7</accession>
<dbReference type="Gene3D" id="3.40.50.1820">
    <property type="entry name" value="alpha/beta hydrolase"/>
    <property type="match status" value="2"/>
</dbReference>
<organism evidence="6 7">
    <name type="scientific">Nonomuraea angiospora</name>
    <dbReference type="NCBI Taxonomy" id="46172"/>
    <lineage>
        <taxon>Bacteria</taxon>
        <taxon>Bacillati</taxon>
        <taxon>Actinomycetota</taxon>
        <taxon>Actinomycetes</taxon>
        <taxon>Streptosporangiales</taxon>
        <taxon>Streptosporangiaceae</taxon>
        <taxon>Nonomuraea</taxon>
    </lineage>
</organism>
<dbReference type="PANTHER" id="PTHR21661">
    <property type="entry name" value="EPOXIDE HYDROLASE 1-RELATED"/>
    <property type="match status" value="1"/>
</dbReference>
<dbReference type="InterPro" id="IPR016292">
    <property type="entry name" value="Epoxide_hydrolase"/>
</dbReference>
<feature type="region of interest" description="Disordered" evidence="4">
    <location>
        <begin position="317"/>
        <end position="364"/>
    </location>
</feature>
<dbReference type="PIRSF" id="PIRSF001112">
    <property type="entry name" value="Epoxide_hydrolase"/>
    <property type="match status" value="1"/>
</dbReference>
<protein>
    <submittedName>
        <fullName evidence="6">Pimeloyl-ACP methyl ester carboxylesterase</fullName>
    </submittedName>
</protein>
<keyword evidence="3" id="KW-0378">Hydrolase</keyword>
<evidence type="ECO:0000259" key="5">
    <source>
        <dbReference type="Pfam" id="PF06441"/>
    </source>
</evidence>
<evidence type="ECO:0000256" key="3">
    <source>
        <dbReference type="ARBA" id="ARBA00022801"/>
    </source>
</evidence>
<dbReference type="PANTHER" id="PTHR21661:SF35">
    <property type="entry name" value="EPOXIDE HYDROLASE"/>
    <property type="match status" value="1"/>
</dbReference>
<feature type="compositionally biased region" description="Gly residues" evidence="4">
    <location>
        <begin position="353"/>
        <end position="364"/>
    </location>
</feature>
<dbReference type="InterPro" id="IPR010497">
    <property type="entry name" value="Epoxide_hydro_N"/>
</dbReference>
<gene>
    <name evidence="6" type="ORF">H4W80_001450</name>
</gene>
<evidence type="ECO:0000313" key="7">
    <source>
        <dbReference type="Proteomes" id="UP000633509"/>
    </source>
</evidence>
<keyword evidence="2" id="KW-0058">Aromatic hydrocarbons catabolism</keyword>
<evidence type="ECO:0000256" key="4">
    <source>
        <dbReference type="SAM" id="MobiDB-lite"/>
    </source>
</evidence>
<evidence type="ECO:0000313" key="6">
    <source>
        <dbReference type="EMBL" id="MBE1583192.1"/>
    </source>
</evidence>